<keyword evidence="2" id="KW-0285">Flavoprotein</keyword>
<dbReference type="EMBL" id="HBHK01019900">
    <property type="protein sequence ID" value="CAD9695755.1"/>
    <property type="molecule type" value="Transcribed_RNA"/>
</dbReference>
<dbReference type="InterPro" id="IPR020946">
    <property type="entry name" value="Flavin_mOase-like"/>
</dbReference>
<protein>
    <recommendedName>
        <fullName evidence="7">Flavin-containing monooxygenase</fullName>
    </recommendedName>
</protein>
<name>A0A7S2SCL3_9STRA</name>
<evidence type="ECO:0000256" key="3">
    <source>
        <dbReference type="ARBA" id="ARBA00022827"/>
    </source>
</evidence>
<keyword evidence="3" id="KW-0274">FAD</keyword>
<dbReference type="InterPro" id="IPR050346">
    <property type="entry name" value="FMO-like"/>
</dbReference>
<dbReference type="Gene3D" id="3.40.50.720">
    <property type="entry name" value="NAD(P)-binding Rossmann-like Domain"/>
    <property type="match status" value="1"/>
</dbReference>
<dbReference type="PRINTS" id="PR00370">
    <property type="entry name" value="FMOXYGENASE"/>
</dbReference>
<keyword evidence="5" id="KW-0560">Oxidoreductase</keyword>
<dbReference type="SUPFAM" id="SSF51905">
    <property type="entry name" value="FAD/NAD(P)-binding domain"/>
    <property type="match status" value="2"/>
</dbReference>
<dbReference type="GO" id="GO:0050661">
    <property type="term" value="F:NADP binding"/>
    <property type="evidence" value="ECO:0007669"/>
    <property type="project" value="InterPro"/>
</dbReference>
<accession>A0A7S2SCL3</accession>
<dbReference type="PIRSF" id="PIRSF000332">
    <property type="entry name" value="FMO"/>
    <property type="match status" value="1"/>
</dbReference>
<dbReference type="GO" id="GO:0050660">
    <property type="term" value="F:flavin adenine dinucleotide binding"/>
    <property type="evidence" value="ECO:0007669"/>
    <property type="project" value="InterPro"/>
</dbReference>
<dbReference type="PANTHER" id="PTHR23023">
    <property type="entry name" value="DIMETHYLANILINE MONOOXYGENASE"/>
    <property type="match status" value="1"/>
</dbReference>
<dbReference type="Pfam" id="PF00743">
    <property type="entry name" value="FMO-like"/>
    <property type="match status" value="2"/>
</dbReference>
<evidence type="ECO:0000313" key="6">
    <source>
        <dbReference type="EMBL" id="CAD9695755.1"/>
    </source>
</evidence>
<comment type="similarity">
    <text evidence="1">Belongs to the FMO family.</text>
</comment>
<gene>
    <name evidence="6" type="ORF">QSP1433_LOCUS12601</name>
</gene>
<reference evidence="6" key="1">
    <citation type="submission" date="2021-01" db="EMBL/GenBank/DDBJ databases">
        <authorList>
            <person name="Corre E."/>
            <person name="Pelletier E."/>
            <person name="Niang G."/>
            <person name="Scheremetjew M."/>
            <person name="Finn R."/>
            <person name="Kale V."/>
            <person name="Holt S."/>
            <person name="Cochrane G."/>
            <person name="Meng A."/>
            <person name="Brown T."/>
            <person name="Cohen L."/>
        </authorList>
    </citation>
    <scope>NUCLEOTIDE SEQUENCE</scope>
    <source>
        <strain evidence="6">NY070348D</strain>
    </source>
</reference>
<dbReference type="InterPro" id="IPR036188">
    <property type="entry name" value="FAD/NAD-bd_sf"/>
</dbReference>
<evidence type="ECO:0008006" key="7">
    <source>
        <dbReference type="Google" id="ProtNLM"/>
    </source>
</evidence>
<evidence type="ECO:0000256" key="4">
    <source>
        <dbReference type="ARBA" id="ARBA00022857"/>
    </source>
</evidence>
<evidence type="ECO:0000256" key="2">
    <source>
        <dbReference type="ARBA" id="ARBA00022630"/>
    </source>
</evidence>
<proteinExistence type="inferred from homology"/>
<sequence>MKRVCVIGAGASGLCAAATMAKYGLTVKVFEVFEETAGTWCVGRKGSALYDGLRTNLPTGLMQFWSFQWDGPSVFVKPKDMNEYINRYAVAKDVGKCISFNTRVQAVERKDDSWIVTYQEPHGPQQSELFDAVIVANGHFNVPLIPDNLLAQIPLWKGKCLHSKDYIRPETFRGLKVLLVGGKSSGTDIAKELDGIASEIHVCDTDCPEKPFYIGRDNEIVNMKRLGERFYLVPGCNRTYWRAPLKELVENSSTVKFQAGPDLECDVVIFCTGYKMDFPFLSSDIVEIINSKRVRPIYNEVMHAEYPTLFFAALNQPIVPFPFVEMQMEWAAKMLVDPSILPSREARFKQVHEIDQAISAGELTARTAHIPRPNQFSYMLSLAKEAKLDNLATIEERLYAMGDAYKRVGASRPIAPGQNDDYRDREIRVNWSLL</sequence>
<keyword evidence="4" id="KW-0521">NADP</keyword>
<evidence type="ECO:0000256" key="1">
    <source>
        <dbReference type="ARBA" id="ARBA00009183"/>
    </source>
</evidence>
<evidence type="ECO:0000256" key="5">
    <source>
        <dbReference type="ARBA" id="ARBA00023002"/>
    </source>
</evidence>
<dbReference type="GO" id="GO:0004499">
    <property type="term" value="F:N,N-dimethylaniline monooxygenase activity"/>
    <property type="evidence" value="ECO:0007669"/>
    <property type="project" value="InterPro"/>
</dbReference>
<dbReference type="InterPro" id="IPR000960">
    <property type="entry name" value="Flavin_mOase"/>
</dbReference>
<dbReference type="AlphaFoldDB" id="A0A7S2SCL3"/>
<dbReference type="Gene3D" id="3.50.50.60">
    <property type="entry name" value="FAD/NAD(P)-binding domain"/>
    <property type="match status" value="2"/>
</dbReference>
<organism evidence="6">
    <name type="scientific">Mucochytrium quahogii</name>
    <dbReference type="NCBI Taxonomy" id="96639"/>
    <lineage>
        <taxon>Eukaryota</taxon>
        <taxon>Sar</taxon>
        <taxon>Stramenopiles</taxon>
        <taxon>Bigyra</taxon>
        <taxon>Labyrinthulomycetes</taxon>
        <taxon>Thraustochytrida</taxon>
        <taxon>Thraustochytriidae</taxon>
        <taxon>Mucochytrium</taxon>
    </lineage>
</organism>